<protein>
    <submittedName>
        <fullName evidence="1">Uncharacterized protein</fullName>
    </submittedName>
</protein>
<organism evidence="1 2">
    <name type="scientific">Phreatobacter oligotrophus</name>
    <dbReference type="NCBI Taxonomy" id="1122261"/>
    <lineage>
        <taxon>Bacteria</taxon>
        <taxon>Pseudomonadati</taxon>
        <taxon>Pseudomonadota</taxon>
        <taxon>Alphaproteobacteria</taxon>
        <taxon>Hyphomicrobiales</taxon>
        <taxon>Phreatobacteraceae</taxon>
        <taxon>Phreatobacter</taxon>
    </lineage>
</organism>
<dbReference type="EMBL" id="PZZL01000003">
    <property type="protein sequence ID" value="PTM60239.1"/>
    <property type="molecule type" value="Genomic_DNA"/>
</dbReference>
<sequence>MLESHDPAEAALPPADRARAIASVLVVIGLSLGLAPGRPETPVVATPAPGLLAALAVVEGGR</sequence>
<evidence type="ECO:0000313" key="1">
    <source>
        <dbReference type="EMBL" id="PTM60239.1"/>
    </source>
</evidence>
<comment type="caution">
    <text evidence="1">The sequence shown here is derived from an EMBL/GenBank/DDBJ whole genome shotgun (WGS) entry which is preliminary data.</text>
</comment>
<dbReference type="AlphaFoldDB" id="A0A2T4ZEB9"/>
<accession>A0A2T4ZEB9</accession>
<name>A0A2T4ZEB9_9HYPH</name>
<dbReference type="Proteomes" id="UP000241808">
    <property type="component" value="Unassembled WGS sequence"/>
</dbReference>
<evidence type="ECO:0000313" key="2">
    <source>
        <dbReference type="Proteomes" id="UP000241808"/>
    </source>
</evidence>
<keyword evidence="2" id="KW-1185">Reference proteome</keyword>
<reference evidence="1 2" key="1">
    <citation type="submission" date="2018-04" db="EMBL/GenBank/DDBJ databases">
        <title>Genomic Encyclopedia of Archaeal and Bacterial Type Strains, Phase II (KMG-II): from individual species to whole genera.</title>
        <authorList>
            <person name="Goeker M."/>
        </authorList>
    </citation>
    <scope>NUCLEOTIDE SEQUENCE [LARGE SCALE GENOMIC DNA]</scope>
    <source>
        <strain evidence="1 2">DSM 25521</strain>
    </source>
</reference>
<gene>
    <name evidence="1" type="ORF">C8P69_103169</name>
</gene>
<proteinExistence type="predicted"/>